<keyword evidence="13" id="KW-1185">Reference proteome</keyword>
<keyword evidence="6" id="KW-0540">Nuclease</keyword>
<keyword evidence="9" id="KW-0378">Hydrolase</keyword>
<dbReference type="InterPro" id="IPR012337">
    <property type="entry name" value="RNaseH-like_sf"/>
</dbReference>
<gene>
    <name evidence="12" type="ORF">Ami3637_07580</name>
</gene>
<comment type="catalytic activity">
    <reaction evidence="1">
        <text>Endonucleolytic cleavage to 5'-phosphomonoester.</text>
        <dbReference type="EC" id="3.1.26.4"/>
    </reaction>
</comment>
<feature type="domain" description="RNase H type-1" evidence="11">
    <location>
        <begin position="1"/>
        <end position="147"/>
    </location>
</feature>
<dbReference type="GO" id="GO:0043137">
    <property type="term" value="P:DNA replication, removal of RNA primer"/>
    <property type="evidence" value="ECO:0007669"/>
    <property type="project" value="TreeGrafter"/>
</dbReference>
<dbReference type="PANTHER" id="PTHR10642:SF26">
    <property type="entry name" value="RIBONUCLEASE H1"/>
    <property type="match status" value="1"/>
</dbReference>
<evidence type="ECO:0000256" key="1">
    <source>
        <dbReference type="ARBA" id="ARBA00000077"/>
    </source>
</evidence>
<keyword evidence="8" id="KW-0255">Endonuclease</keyword>
<proteinExistence type="inferred from homology"/>
<comment type="similarity">
    <text evidence="3">Belongs to the RNase H family.</text>
</comment>
<dbReference type="Proteomes" id="UP000463883">
    <property type="component" value="Chromosome"/>
</dbReference>
<evidence type="ECO:0000256" key="6">
    <source>
        <dbReference type="ARBA" id="ARBA00022722"/>
    </source>
</evidence>
<dbReference type="GO" id="GO:0046872">
    <property type="term" value="F:metal ion binding"/>
    <property type="evidence" value="ECO:0007669"/>
    <property type="project" value="UniProtKB-KW"/>
</dbReference>
<evidence type="ECO:0000256" key="10">
    <source>
        <dbReference type="ARBA" id="ARBA00022842"/>
    </source>
</evidence>
<evidence type="ECO:0000313" key="13">
    <source>
        <dbReference type="Proteomes" id="UP000463883"/>
    </source>
</evidence>
<sequence length="183" mass="21005">MMILKIYTDGACSGNQNDNNIGGWGCVLEYGEHQKELFGGQADTTNNRMEMTALIEALSAVKKQNQTIEVFSDSSYLMNCFREKWYEGWLKNNWITSGKKPVENRDLWENLLALVDGHNISFYRVKGHVNLNSKTTNFDALYEKFIQMNGNQFSFEDFKYITQMNNKADALANKGINMIRDAL</sequence>
<evidence type="ECO:0000259" key="11">
    <source>
        <dbReference type="PROSITE" id="PS50879"/>
    </source>
</evidence>
<evidence type="ECO:0000256" key="8">
    <source>
        <dbReference type="ARBA" id="ARBA00022759"/>
    </source>
</evidence>
<dbReference type="GO" id="GO:0003676">
    <property type="term" value="F:nucleic acid binding"/>
    <property type="evidence" value="ECO:0007669"/>
    <property type="project" value="InterPro"/>
</dbReference>
<protein>
    <recommendedName>
        <fullName evidence="5">ribonuclease H</fullName>
        <ecNumber evidence="5">3.1.26.4</ecNumber>
    </recommendedName>
</protein>
<evidence type="ECO:0000256" key="4">
    <source>
        <dbReference type="ARBA" id="ARBA00011245"/>
    </source>
</evidence>
<organism evidence="12 13">
    <name type="scientific">Aminipila terrae</name>
    <dbReference type="NCBI Taxonomy" id="2697030"/>
    <lineage>
        <taxon>Bacteria</taxon>
        <taxon>Bacillati</taxon>
        <taxon>Bacillota</taxon>
        <taxon>Clostridia</taxon>
        <taxon>Peptostreptococcales</taxon>
        <taxon>Anaerovoracaceae</taxon>
        <taxon>Aminipila</taxon>
    </lineage>
</organism>
<dbReference type="EC" id="3.1.26.4" evidence="5"/>
<evidence type="ECO:0000256" key="7">
    <source>
        <dbReference type="ARBA" id="ARBA00022723"/>
    </source>
</evidence>
<dbReference type="CDD" id="cd09278">
    <property type="entry name" value="RNase_HI_prokaryote_like"/>
    <property type="match status" value="1"/>
</dbReference>
<reference evidence="12 13" key="1">
    <citation type="submission" date="2020-01" db="EMBL/GenBank/DDBJ databases">
        <title>Genomic analysis of Aminipila sp. CBA3637.</title>
        <authorList>
            <person name="Kim Y.B."/>
            <person name="Roh S.W."/>
        </authorList>
    </citation>
    <scope>NUCLEOTIDE SEQUENCE [LARGE SCALE GENOMIC DNA]</scope>
    <source>
        <strain evidence="12 13">CBA3637</strain>
    </source>
</reference>
<dbReference type="InterPro" id="IPR022892">
    <property type="entry name" value="RNaseHI"/>
</dbReference>
<dbReference type="RefSeq" id="WP_162362050.1">
    <property type="nucleotide sequence ID" value="NZ_CP047591.1"/>
</dbReference>
<dbReference type="EMBL" id="CP047591">
    <property type="protein sequence ID" value="QHI72281.1"/>
    <property type="molecule type" value="Genomic_DNA"/>
</dbReference>
<name>A0A6P1MEN0_9FIRM</name>
<evidence type="ECO:0000256" key="3">
    <source>
        <dbReference type="ARBA" id="ARBA00005300"/>
    </source>
</evidence>
<keyword evidence="10" id="KW-0460">Magnesium</keyword>
<keyword evidence="7" id="KW-0479">Metal-binding</keyword>
<dbReference type="SUPFAM" id="SSF53098">
    <property type="entry name" value="Ribonuclease H-like"/>
    <property type="match status" value="1"/>
</dbReference>
<dbReference type="KEGG" id="amic:Ami3637_07580"/>
<dbReference type="InterPro" id="IPR036397">
    <property type="entry name" value="RNaseH_sf"/>
</dbReference>
<dbReference type="PANTHER" id="PTHR10642">
    <property type="entry name" value="RIBONUCLEASE H1"/>
    <property type="match status" value="1"/>
</dbReference>
<dbReference type="Pfam" id="PF00075">
    <property type="entry name" value="RNase_H"/>
    <property type="match status" value="1"/>
</dbReference>
<evidence type="ECO:0000256" key="5">
    <source>
        <dbReference type="ARBA" id="ARBA00012180"/>
    </source>
</evidence>
<evidence type="ECO:0000313" key="12">
    <source>
        <dbReference type="EMBL" id="QHI72281.1"/>
    </source>
</evidence>
<dbReference type="PROSITE" id="PS50879">
    <property type="entry name" value="RNASE_H_1"/>
    <property type="match status" value="1"/>
</dbReference>
<dbReference type="Gene3D" id="3.30.420.10">
    <property type="entry name" value="Ribonuclease H-like superfamily/Ribonuclease H"/>
    <property type="match status" value="1"/>
</dbReference>
<comment type="subunit">
    <text evidence="4">Monomer.</text>
</comment>
<dbReference type="InterPro" id="IPR050092">
    <property type="entry name" value="RNase_H"/>
</dbReference>
<comment type="cofactor">
    <cofactor evidence="2">
        <name>Mg(2+)</name>
        <dbReference type="ChEBI" id="CHEBI:18420"/>
    </cofactor>
</comment>
<dbReference type="AlphaFoldDB" id="A0A6P1MEN0"/>
<accession>A0A6P1MEN0</accession>
<evidence type="ECO:0000256" key="9">
    <source>
        <dbReference type="ARBA" id="ARBA00022801"/>
    </source>
</evidence>
<evidence type="ECO:0000256" key="2">
    <source>
        <dbReference type="ARBA" id="ARBA00001946"/>
    </source>
</evidence>
<dbReference type="InterPro" id="IPR002156">
    <property type="entry name" value="RNaseH_domain"/>
</dbReference>
<dbReference type="GO" id="GO:0004523">
    <property type="term" value="F:RNA-DNA hybrid ribonuclease activity"/>
    <property type="evidence" value="ECO:0007669"/>
    <property type="project" value="UniProtKB-EC"/>
</dbReference>